<organism evidence="2 3">
    <name type="scientific">Hordeum vulgare subsp. vulgare</name>
    <name type="common">Domesticated barley</name>
    <dbReference type="NCBI Taxonomy" id="112509"/>
    <lineage>
        <taxon>Eukaryota</taxon>
        <taxon>Viridiplantae</taxon>
        <taxon>Streptophyta</taxon>
        <taxon>Embryophyta</taxon>
        <taxon>Tracheophyta</taxon>
        <taxon>Spermatophyta</taxon>
        <taxon>Magnoliopsida</taxon>
        <taxon>Liliopsida</taxon>
        <taxon>Poales</taxon>
        <taxon>Poaceae</taxon>
        <taxon>BOP clade</taxon>
        <taxon>Pooideae</taxon>
        <taxon>Triticodae</taxon>
        <taxon>Triticeae</taxon>
        <taxon>Hordeinae</taxon>
        <taxon>Hordeum</taxon>
    </lineage>
</organism>
<proteinExistence type="predicted"/>
<reference evidence="3" key="1">
    <citation type="journal article" date="2012" name="Nature">
        <title>A physical, genetic and functional sequence assembly of the barley genome.</title>
        <authorList>
            <consortium name="The International Barley Genome Sequencing Consortium"/>
            <person name="Mayer K.F."/>
            <person name="Waugh R."/>
            <person name="Brown J.W."/>
            <person name="Schulman A."/>
            <person name="Langridge P."/>
            <person name="Platzer M."/>
            <person name="Fincher G.B."/>
            <person name="Muehlbauer G.J."/>
            <person name="Sato K."/>
            <person name="Close T.J."/>
            <person name="Wise R.P."/>
            <person name="Stein N."/>
        </authorList>
    </citation>
    <scope>NUCLEOTIDE SEQUENCE [LARGE SCALE GENOMIC DNA]</scope>
    <source>
        <strain evidence="3">cv. Morex</strain>
    </source>
</reference>
<reference evidence="2" key="2">
    <citation type="submission" date="2020-10" db="EMBL/GenBank/DDBJ databases">
        <authorList>
            <person name="Scholz U."/>
            <person name="Mascher M."/>
            <person name="Fiebig A."/>
        </authorList>
    </citation>
    <scope>NUCLEOTIDE SEQUENCE [LARGE SCALE GENOMIC DNA]</scope>
    <source>
        <strain evidence="2">cv. Morex</strain>
    </source>
</reference>
<dbReference type="EnsemblPlants" id="HORVU.MOREX.r3.5HG0447670.1">
    <property type="protein sequence ID" value="HORVU.MOREX.r3.5HG0447670.1"/>
    <property type="gene ID" value="HORVU.MOREX.r3.5HG0447670"/>
</dbReference>
<name>A0A8I7B8H9_HORVV</name>
<dbReference type="SMR" id="A0A8I7B8H9"/>
<protein>
    <recommendedName>
        <fullName evidence="4">Zinc finger GRF-type domain-containing protein</fullName>
    </recommendedName>
</protein>
<dbReference type="PANTHER" id="PTHR33680:SF7">
    <property type="entry name" value="OS02G0474200 PROTEIN"/>
    <property type="match status" value="1"/>
</dbReference>
<dbReference type="Proteomes" id="UP000011116">
    <property type="component" value="Chromosome 5H"/>
</dbReference>
<keyword evidence="1" id="KW-0812">Transmembrane</keyword>
<keyword evidence="3" id="KW-1185">Reference proteome</keyword>
<dbReference type="AlphaFoldDB" id="A0A8I7B8H9"/>
<evidence type="ECO:0000256" key="1">
    <source>
        <dbReference type="SAM" id="Phobius"/>
    </source>
</evidence>
<sequence length="155" mass="17661">MSPSSSFHGRGRPFIHLIDCPGACGSFVMKHVSSTEDHPGWVYYRCPGHGNGCNFWHWEREYVAILVKKKFLTGANVVDAIGWSEDTREELERRNEQRRARAGFIRGPCSEERMNASLLQVGRQIVLLLKIVVGVGVLLCMMCLMLVMKLWYCND</sequence>
<keyword evidence="1" id="KW-1133">Transmembrane helix</keyword>
<reference evidence="2" key="3">
    <citation type="submission" date="2022-01" db="UniProtKB">
        <authorList>
            <consortium name="EnsemblPlants"/>
        </authorList>
    </citation>
    <scope>IDENTIFICATION</scope>
    <source>
        <strain evidence="2">subsp. vulgare</strain>
    </source>
</reference>
<evidence type="ECO:0000313" key="3">
    <source>
        <dbReference type="Proteomes" id="UP000011116"/>
    </source>
</evidence>
<keyword evidence="1" id="KW-0472">Membrane</keyword>
<dbReference type="PANTHER" id="PTHR33680">
    <property type="entry name" value="OS07G0190500 PROTEIN"/>
    <property type="match status" value="1"/>
</dbReference>
<accession>A0A8I7B8H9</accession>
<feature type="transmembrane region" description="Helical" evidence="1">
    <location>
        <begin position="127"/>
        <end position="152"/>
    </location>
</feature>
<evidence type="ECO:0000313" key="2">
    <source>
        <dbReference type="EnsemblPlants" id="HORVU.MOREX.r3.5HG0447670.1"/>
    </source>
</evidence>
<dbReference type="Gramene" id="HORVU.MOREX.r3.5HG0447670.1">
    <property type="protein sequence ID" value="HORVU.MOREX.r3.5HG0447670.1"/>
    <property type="gene ID" value="HORVU.MOREX.r3.5HG0447670"/>
</dbReference>
<evidence type="ECO:0008006" key="4">
    <source>
        <dbReference type="Google" id="ProtNLM"/>
    </source>
</evidence>